<keyword evidence="1" id="KW-1133">Transmembrane helix</keyword>
<dbReference type="EMBL" id="CP002038">
    <property type="protein sequence ID" value="ADN00359.1"/>
    <property type="molecule type" value="Genomic_DNA"/>
</dbReference>
<reference evidence="2 3" key="1">
    <citation type="journal article" date="2011" name="J. Bacteriol.">
        <title>Genome sequence of the plant-pathogenic bacterium Dickeya dadantii 3937.</title>
        <authorList>
            <person name="Glasner J.D."/>
            <person name="Yang C.H."/>
            <person name="Reverchon S."/>
            <person name="Hugouvieux-Cotte-Pattat N."/>
            <person name="Condemine G."/>
            <person name="Bohin J.P."/>
            <person name="Van Gijsegem F."/>
            <person name="Yang S."/>
            <person name="Franza T."/>
            <person name="Expert D."/>
            <person name="Plunkett G. III"/>
            <person name="San Francisco M.J."/>
            <person name="Charkowski A.O."/>
            <person name="Py B."/>
            <person name="Bell K."/>
            <person name="Rauscher L."/>
            <person name="Rodriguez-Palenzuela P."/>
            <person name="Toussaint A."/>
            <person name="Holeva M.C."/>
            <person name="He S.Y."/>
            <person name="Douet V."/>
            <person name="Boccara M."/>
            <person name="Blanco C."/>
            <person name="Toth I."/>
            <person name="Anderson B.D."/>
            <person name="Biehl B.S."/>
            <person name="Mau B."/>
            <person name="Flynn S.M."/>
            <person name="Barras F."/>
            <person name="Lindeberg M."/>
            <person name="Birch P.R."/>
            <person name="Tsuyumu S."/>
            <person name="Shi X."/>
            <person name="Hibbing M."/>
            <person name="Yap M.N."/>
            <person name="Carpentier M."/>
            <person name="Dassa E."/>
            <person name="Umehara M."/>
            <person name="Kim J.F."/>
            <person name="Rusch M."/>
            <person name="Soni P."/>
            <person name="Mayhew G.F."/>
            <person name="Fouts D.E."/>
            <person name="Gill S.R."/>
            <person name="Blattner F.R."/>
            <person name="Keen N.T."/>
            <person name="Perna N.T."/>
        </authorList>
    </citation>
    <scope>NUCLEOTIDE SEQUENCE [LARGE SCALE GENOMIC DNA]</scope>
    <source>
        <strain evidence="2 3">3937</strain>
    </source>
</reference>
<accession>E0SJS0</accession>
<dbReference type="AlphaFoldDB" id="E0SJS0"/>
<keyword evidence="3" id="KW-1185">Reference proteome</keyword>
<dbReference type="eggNOG" id="ENOG503366X">
    <property type="taxonomic scope" value="Bacteria"/>
</dbReference>
<feature type="transmembrane region" description="Helical" evidence="1">
    <location>
        <begin position="28"/>
        <end position="51"/>
    </location>
</feature>
<name>E0SJS0_DICD3</name>
<dbReference type="STRING" id="198628.Dda3937_04415"/>
<keyword evidence="1" id="KW-0812">Transmembrane</keyword>
<keyword evidence="1" id="KW-0472">Membrane</keyword>
<dbReference type="KEGG" id="ddd:Dda3937_04415"/>
<dbReference type="HOGENOM" id="CLU_1394402_0_0_6"/>
<dbReference type="Proteomes" id="UP000006859">
    <property type="component" value="Chromosome"/>
</dbReference>
<organism evidence="2 3">
    <name type="scientific">Dickeya dadantii (strain 3937)</name>
    <name type="common">Erwinia chrysanthemi (strain 3937)</name>
    <dbReference type="NCBI Taxonomy" id="198628"/>
    <lineage>
        <taxon>Bacteria</taxon>
        <taxon>Pseudomonadati</taxon>
        <taxon>Pseudomonadota</taxon>
        <taxon>Gammaproteobacteria</taxon>
        <taxon>Enterobacterales</taxon>
        <taxon>Pectobacteriaceae</taxon>
        <taxon>Dickeya</taxon>
    </lineage>
</organism>
<sequence>MAGVGRAGGQRMMTWLYPMTARWLATPLWLLLLAPSALVMLVALIVGGVWISAERQWLLQLEQQCRGSAQAIEQWREKITRMPALHALQRWLADQPPLAADWPSDSVASWLEAPLRDSGVHLVEWRPMQAEDVNTASPAWLLVFSAEYAATLNFLTRFRALPVVLRIDHMTIRKAPAGLRIELRLSLPQPVEVTR</sequence>
<evidence type="ECO:0000313" key="3">
    <source>
        <dbReference type="Proteomes" id="UP000006859"/>
    </source>
</evidence>
<evidence type="ECO:0000256" key="1">
    <source>
        <dbReference type="SAM" id="Phobius"/>
    </source>
</evidence>
<protein>
    <submittedName>
        <fullName evidence="2">Uncharacterized protein</fullName>
    </submittedName>
</protein>
<proteinExistence type="predicted"/>
<evidence type="ECO:0000313" key="2">
    <source>
        <dbReference type="EMBL" id="ADN00359.1"/>
    </source>
</evidence>
<gene>
    <name evidence="2" type="ordered locus">Dda3937_04415</name>
</gene>